<feature type="transmembrane region" description="Helical" evidence="2">
    <location>
        <begin position="20"/>
        <end position="40"/>
    </location>
</feature>
<sequence length="241" mass="26755">MTGMTRLTQFCCGCTLKTGCTVIGLFFLVSVMISSFRIAYALMTPPSHPAQTDKYYAPDYQAVLTAMLIINGVLLLPANISLLKGTSLSRPSYLVPWLLTYTLVTSANVVIMFYGLFKMFTKSKGGKAIFLVGFVNLPLFAYMLLVVYSHYMELKERPRGRVRANATESVAVIYQGHRPLTPLIRRPLPPTLPLSTLPPPYEQALDPPPYTQPPPTSPPPPPYSEIDPHAAYNHKITTYPV</sequence>
<dbReference type="EMBL" id="OD564315">
    <property type="protein sequence ID" value="CAD7437763.1"/>
    <property type="molecule type" value="Genomic_DNA"/>
</dbReference>
<feature type="transmembrane region" description="Helical" evidence="2">
    <location>
        <begin position="60"/>
        <end position="82"/>
    </location>
</feature>
<feature type="compositionally biased region" description="Pro residues" evidence="1">
    <location>
        <begin position="200"/>
        <end position="223"/>
    </location>
</feature>
<keyword evidence="2" id="KW-1133">Transmembrane helix</keyword>
<dbReference type="PANTHER" id="PTHR36694:SF11">
    <property type="entry name" value="LP21121P-RELATED"/>
    <property type="match status" value="1"/>
</dbReference>
<evidence type="ECO:0000256" key="2">
    <source>
        <dbReference type="SAM" id="Phobius"/>
    </source>
</evidence>
<protein>
    <submittedName>
        <fullName evidence="3">Uncharacterized protein</fullName>
    </submittedName>
</protein>
<feature type="region of interest" description="Disordered" evidence="1">
    <location>
        <begin position="200"/>
        <end position="241"/>
    </location>
</feature>
<reference evidence="3" key="1">
    <citation type="submission" date="2020-11" db="EMBL/GenBank/DDBJ databases">
        <authorList>
            <person name="Tran Van P."/>
        </authorList>
    </citation>
    <scope>NUCLEOTIDE SEQUENCE</scope>
</reference>
<name>A0A7R9HVQ0_9NEOP</name>
<dbReference type="PANTHER" id="PTHR36694">
    <property type="entry name" value="PASIFLORA 1, ISOFORM A-RELATED"/>
    <property type="match status" value="1"/>
</dbReference>
<accession>A0A7R9HVQ0</accession>
<feature type="transmembrane region" description="Helical" evidence="2">
    <location>
        <begin position="129"/>
        <end position="151"/>
    </location>
</feature>
<feature type="transmembrane region" description="Helical" evidence="2">
    <location>
        <begin position="94"/>
        <end position="117"/>
    </location>
</feature>
<evidence type="ECO:0000256" key="1">
    <source>
        <dbReference type="SAM" id="MobiDB-lite"/>
    </source>
</evidence>
<proteinExistence type="predicted"/>
<keyword evidence="2" id="KW-0812">Transmembrane</keyword>
<gene>
    <name evidence="3" type="ORF">TBIB3V08_LOCUS366</name>
</gene>
<evidence type="ECO:0000313" key="3">
    <source>
        <dbReference type="EMBL" id="CAD7437763.1"/>
    </source>
</evidence>
<organism evidence="3">
    <name type="scientific">Timema bartmani</name>
    <dbReference type="NCBI Taxonomy" id="61472"/>
    <lineage>
        <taxon>Eukaryota</taxon>
        <taxon>Metazoa</taxon>
        <taxon>Ecdysozoa</taxon>
        <taxon>Arthropoda</taxon>
        <taxon>Hexapoda</taxon>
        <taxon>Insecta</taxon>
        <taxon>Pterygota</taxon>
        <taxon>Neoptera</taxon>
        <taxon>Polyneoptera</taxon>
        <taxon>Phasmatodea</taxon>
        <taxon>Timematodea</taxon>
        <taxon>Timematoidea</taxon>
        <taxon>Timematidae</taxon>
        <taxon>Timema</taxon>
    </lineage>
</organism>
<keyword evidence="2" id="KW-0472">Membrane</keyword>
<dbReference type="AlphaFoldDB" id="A0A7R9HVQ0"/>